<accession>A0AA96GGV3</accession>
<organism evidence="1 2">
    <name type="scientific">Candidatus Nitrospira allomarina</name>
    <dbReference type="NCBI Taxonomy" id="3020900"/>
    <lineage>
        <taxon>Bacteria</taxon>
        <taxon>Pseudomonadati</taxon>
        <taxon>Nitrospirota</taxon>
        <taxon>Nitrospiria</taxon>
        <taxon>Nitrospirales</taxon>
        <taxon>Nitrospiraceae</taxon>
        <taxon>Nitrospira</taxon>
    </lineage>
</organism>
<keyword evidence="2" id="KW-1185">Reference proteome</keyword>
<dbReference type="Gene3D" id="3.40.50.150">
    <property type="entry name" value="Vaccinia Virus protein VP39"/>
    <property type="match status" value="1"/>
</dbReference>
<dbReference type="SUPFAM" id="SSF53335">
    <property type="entry name" value="S-adenosyl-L-methionine-dependent methyltransferases"/>
    <property type="match status" value="1"/>
</dbReference>
<evidence type="ECO:0000313" key="1">
    <source>
        <dbReference type="EMBL" id="WNM59885.1"/>
    </source>
</evidence>
<gene>
    <name evidence="1" type="ORF">PP769_09050</name>
</gene>
<evidence type="ECO:0000313" key="2">
    <source>
        <dbReference type="Proteomes" id="UP001302719"/>
    </source>
</evidence>
<reference evidence="1 2" key="1">
    <citation type="submission" date="2023-01" db="EMBL/GenBank/DDBJ databases">
        <title>Cultivation and genomic characterization of new, ubiquitous marine nitrite-oxidizing bacteria from the Nitrospirales.</title>
        <authorList>
            <person name="Mueller A.J."/>
            <person name="Daebeler A."/>
            <person name="Herbold C.W."/>
            <person name="Kirkegaard R.H."/>
            <person name="Daims H."/>
        </authorList>
    </citation>
    <scope>NUCLEOTIDE SEQUENCE [LARGE SCALE GENOMIC DNA]</scope>
    <source>
        <strain evidence="1 2">VA</strain>
    </source>
</reference>
<dbReference type="KEGG" id="nall:PP769_09050"/>
<dbReference type="Proteomes" id="UP001302719">
    <property type="component" value="Chromosome"/>
</dbReference>
<name>A0AA96GGV3_9BACT</name>
<dbReference type="AlphaFoldDB" id="A0AA96GGV3"/>
<proteinExistence type="predicted"/>
<dbReference type="RefSeq" id="WP_312646769.1">
    <property type="nucleotide sequence ID" value="NZ_CP116967.1"/>
</dbReference>
<dbReference type="PANTHER" id="PTHR40036">
    <property type="entry name" value="MACROCIN O-METHYLTRANSFERASE"/>
    <property type="match status" value="1"/>
</dbReference>
<dbReference type="InterPro" id="IPR029063">
    <property type="entry name" value="SAM-dependent_MTases_sf"/>
</dbReference>
<protein>
    <submittedName>
        <fullName evidence="1">Macrocin O-methyltransferase</fullName>
    </submittedName>
</protein>
<dbReference type="PANTHER" id="PTHR40036:SF1">
    <property type="entry name" value="MACROCIN O-METHYLTRANSFERASE"/>
    <property type="match status" value="1"/>
</dbReference>
<dbReference type="Pfam" id="PF05711">
    <property type="entry name" value="TylF"/>
    <property type="match status" value="1"/>
</dbReference>
<sequence>MKPDLREVEMVFDLFVPPVGGGGGYPVRKSRNVRDGYARGWGLQCGQLRESVRKDALYQEAYRLASGRTVVSEDNRMNIFLILKYFLPYIPFGHIVEFGSYKGGNALFMAYVVDQLYPGRKVFALDTFAGMPATESAIDAHGAGDFQDVDLQELREFANREGVRNVEFIKGLFQETGPSAIDKIGSIVLAHIDCDIYSAVAYSYDLVKPFMVPGGYVVFDDAATSSCLGATEAVEELVIRRDGLHSEQIFPQFVFRSHGV</sequence>
<dbReference type="EMBL" id="CP116967">
    <property type="protein sequence ID" value="WNM59885.1"/>
    <property type="molecule type" value="Genomic_DNA"/>
</dbReference>
<dbReference type="InterPro" id="IPR008884">
    <property type="entry name" value="TylF_MeTrfase"/>
</dbReference>